<geneLocation type="plasmid" evidence="2">
    <name>unnamed</name>
</geneLocation>
<name>A0A3G4VN90_9VIBR</name>
<gene>
    <name evidence="2" type="ORF">ECB94_27760</name>
</gene>
<accession>A0A3G4VN90</accession>
<evidence type="ECO:0000256" key="1">
    <source>
        <dbReference type="SAM" id="MobiDB-lite"/>
    </source>
</evidence>
<evidence type="ECO:0000313" key="3">
    <source>
        <dbReference type="Proteomes" id="UP000279760"/>
    </source>
</evidence>
<reference evidence="2 3" key="1">
    <citation type="submission" date="2018-11" db="EMBL/GenBank/DDBJ databases">
        <title>Complete Genome Sequence of Vbrio mediterranei 117-T6: a Potential Pathogen Bacteria Isolated from the Conchocelis of Pyropia.</title>
        <authorList>
            <person name="Liu Q."/>
        </authorList>
    </citation>
    <scope>NUCLEOTIDE SEQUENCE [LARGE SCALE GENOMIC DNA]</scope>
    <source>
        <strain evidence="2 3">117-T6</strain>
        <plasmid evidence="2 3">unnamed</plasmid>
    </source>
</reference>
<feature type="region of interest" description="Disordered" evidence="1">
    <location>
        <begin position="1"/>
        <end position="40"/>
    </location>
</feature>
<sequence length="71" mass="7611">MCHWGSARPPLGVGGNPDVPGTTGRPLYGKPVPSRRPVLEDGVWQGQRGILPGSDEDFIHFVENGGDPDDF</sequence>
<dbReference type="Proteomes" id="UP000279760">
    <property type="component" value="Plasmid unnamed"/>
</dbReference>
<dbReference type="EMBL" id="CP033579">
    <property type="protein sequence ID" value="AYV25092.1"/>
    <property type="molecule type" value="Genomic_DNA"/>
</dbReference>
<dbReference type="RefSeq" id="WP_124942381.1">
    <property type="nucleotide sequence ID" value="NZ_CP033579.1"/>
</dbReference>
<organism evidence="2 3">
    <name type="scientific">Vibrio mediterranei</name>
    <dbReference type="NCBI Taxonomy" id="689"/>
    <lineage>
        <taxon>Bacteria</taxon>
        <taxon>Pseudomonadati</taxon>
        <taxon>Pseudomonadota</taxon>
        <taxon>Gammaproteobacteria</taxon>
        <taxon>Vibrionales</taxon>
        <taxon>Vibrionaceae</taxon>
        <taxon>Vibrio</taxon>
    </lineage>
</organism>
<keyword evidence="2" id="KW-0614">Plasmid</keyword>
<dbReference type="AlphaFoldDB" id="A0A3G4VN90"/>
<evidence type="ECO:0000313" key="2">
    <source>
        <dbReference type="EMBL" id="AYV25092.1"/>
    </source>
</evidence>
<protein>
    <submittedName>
        <fullName evidence="2">Uncharacterized protein</fullName>
    </submittedName>
</protein>
<proteinExistence type="predicted"/>